<evidence type="ECO:0000256" key="4">
    <source>
        <dbReference type="ARBA" id="ARBA00023136"/>
    </source>
</evidence>
<evidence type="ECO:0000256" key="5">
    <source>
        <dbReference type="ARBA" id="ARBA00023237"/>
    </source>
</evidence>
<dbReference type="eggNOG" id="ENOG502Z9F8">
    <property type="taxonomic scope" value="Bacteria"/>
</dbReference>
<keyword evidence="3" id="KW-0812">Transmembrane</keyword>
<feature type="coiled-coil region" evidence="6">
    <location>
        <begin position="104"/>
        <end position="194"/>
    </location>
</feature>
<dbReference type="OrthoDB" id="2379205at2"/>
<keyword evidence="2" id="KW-1134">Transmembrane beta strand</keyword>
<dbReference type="GO" id="GO:1990281">
    <property type="term" value="C:efflux pump complex"/>
    <property type="evidence" value="ECO:0007669"/>
    <property type="project" value="TreeGrafter"/>
</dbReference>
<dbReference type="InterPro" id="IPR051906">
    <property type="entry name" value="TolC-like"/>
</dbReference>
<accession>A0A163WPW8</accession>
<organism evidence="7 8">
    <name type="scientific">Paenibacillus elgii</name>
    <dbReference type="NCBI Taxonomy" id="189691"/>
    <lineage>
        <taxon>Bacteria</taxon>
        <taxon>Bacillati</taxon>
        <taxon>Bacillota</taxon>
        <taxon>Bacilli</taxon>
        <taxon>Bacillales</taxon>
        <taxon>Paenibacillaceae</taxon>
        <taxon>Paenibacillus</taxon>
    </lineage>
</organism>
<dbReference type="SUPFAM" id="SSF56954">
    <property type="entry name" value="Outer membrane efflux proteins (OEP)"/>
    <property type="match status" value="2"/>
</dbReference>
<dbReference type="PANTHER" id="PTHR30026">
    <property type="entry name" value="OUTER MEMBRANE PROTEIN TOLC"/>
    <property type="match status" value="1"/>
</dbReference>
<dbReference type="GO" id="GO:0015288">
    <property type="term" value="F:porin activity"/>
    <property type="evidence" value="ECO:0007669"/>
    <property type="project" value="TreeGrafter"/>
</dbReference>
<keyword evidence="6" id="KW-0175">Coiled coil</keyword>
<keyword evidence="4" id="KW-0472">Membrane</keyword>
<keyword evidence="5" id="KW-0998">Cell outer membrane</keyword>
<comment type="caution">
    <text evidence="7">The sequence shown here is derived from an EMBL/GenBank/DDBJ whole genome shotgun (WGS) entry which is preliminary data.</text>
</comment>
<dbReference type="GO" id="GO:0009279">
    <property type="term" value="C:cell outer membrane"/>
    <property type="evidence" value="ECO:0007669"/>
    <property type="project" value="UniProtKB-SubCell"/>
</dbReference>
<dbReference type="RefSeq" id="WP_063184122.1">
    <property type="nucleotide sequence ID" value="NZ_LQRA01000066.1"/>
</dbReference>
<dbReference type="EMBL" id="LQRA01000066">
    <property type="protein sequence ID" value="KZE76660.1"/>
    <property type="molecule type" value="Genomic_DNA"/>
</dbReference>
<evidence type="ECO:0000256" key="6">
    <source>
        <dbReference type="SAM" id="Coils"/>
    </source>
</evidence>
<dbReference type="AlphaFoldDB" id="A0A163WPW8"/>
<keyword evidence="8" id="KW-1185">Reference proteome</keyword>
<evidence type="ECO:0008006" key="9">
    <source>
        <dbReference type="Google" id="ProtNLM"/>
    </source>
</evidence>
<evidence type="ECO:0000256" key="2">
    <source>
        <dbReference type="ARBA" id="ARBA00022452"/>
    </source>
</evidence>
<proteinExistence type="predicted"/>
<dbReference type="Gene3D" id="1.20.1600.10">
    <property type="entry name" value="Outer membrane efflux proteins (OEP)"/>
    <property type="match status" value="2"/>
</dbReference>
<dbReference type="Proteomes" id="UP000076563">
    <property type="component" value="Unassembled WGS sequence"/>
</dbReference>
<evidence type="ECO:0000313" key="7">
    <source>
        <dbReference type="EMBL" id="KZE76660.1"/>
    </source>
</evidence>
<gene>
    <name evidence="7" type="ORF">AV654_02885</name>
</gene>
<dbReference type="GO" id="GO:0015562">
    <property type="term" value="F:efflux transmembrane transporter activity"/>
    <property type="evidence" value="ECO:0007669"/>
    <property type="project" value="InterPro"/>
</dbReference>
<name>A0A163WPW8_9BACL</name>
<comment type="subcellular location">
    <subcellularLocation>
        <location evidence="1">Cell outer membrane</location>
    </subcellularLocation>
</comment>
<evidence type="ECO:0000256" key="3">
    <source>
        <dbReference type="ARBA" id="ARBA00022692"/>
    </source>
</evidence>
<reference evidence="8" key="1">
    <citation type="submission" date="2016-01" db="EMBL/GenBank/DDBJ databases">
        <title>Draft genome of Chromobacterium sp. F49.</title>
        <authorList>
            <person name="Hong K.W."/>
        </authorList>
    </citation>
    <scope>NUCLEOTIDE SEQUENCE [LARGE SCALE GENOMIC DNA]</scope>
    <source>
        <strain evidence="8">M63</strain>
    </source>
</reference>
<dbReference type="PANTHER" id="PTHR30026:SF20">
    <property type="entry name" value="OUTER MEMBRANE PROTEIN TOLC"/>
    <property type="match status" value="1"/>
</dbReference>
<evidence type="ECO:0000256" key="1">
    <source>
        <dbReference type="ARBA" id="ARBA00004442"/>
    </source>
</evidence>
<evidence type="ECO:0000313" key="8">
    <source>
        <dbReference type="Proteomes" id="UP000076563"/>
    </source>
</evidence>
<dbReference type="STRING" id="1007103.GCA_000213315_01516"/>
<protein>
    <recommendedName>
        <fullName evidence="9">TolC family protein</fullName>
    </recommendedName>
</protein>
<sequence length="575" mass="63025">MRKLQKGAVAFVAAAVIVQGLMPSGALAEERRITLEEALKLAAAESGELAQSRLQVQAKTIELTQAQGAVTNQSEKDSSLLAKPHSLSQDLGIGLKVPEARKVLGEAKRELSSKELQLRSEVEKLFFTMLQAAENAALLEQKWAQAQKRLTTLETKLKFGAAGQEGADKQKEAVDRAQSELKVARLALKSAKLQLGEKLGIDPESAFMAEAKPDYVVLTQEQLWKFVAHAEKHDFELYKDTETRKMAEEKVHLTRKLYSAKFGEKDMRLIEAMYSTPAMDYELFMANYDNLLGEIKRKWEGIFLIPVPIVPIILPIPKVVLQGEYDGLRYFDDEPYSLPVSMLEADKARLKEQDTRKKLINKVKKSYLDAKTAEEAYAQALKLVDTRKTELEAASKKHAVGWIKDDEFEKASQASEEAQKAAIAGYYAYKSALSALNVVSAGALDSAWKPGTLPYLAIDDGLEPIKEQPSEPGGGRTFSGKWTVKDAVEGVTGELTVQVPKELGATAFALLTKDGRPIGGKVPLDGKLVHLNVVFADMSGLKVQFYKDAEVIAEAVPDGYGSSGALPVTLKGKGE</sequence>